<dbReference type="UniPathway" id="UPA00143"/>
<evidence type="ECO:0000313" key="5">
    <source>
        <dbReference type="EMBL" id="EOY27213.1"/>
    </source>
</evidence>
<dbReference type="InParanoid" id="A0A061GCU9"/>
<keyword evidence="1" id="KW-0862">Zinc</keyword>
<feature type="region of interest" description="Disordered" evidence="2">
    <location>
        <begin position="234"/>
        <end position="315"/>
    </location>
</feature>
<name>A0A061GCU9_THECC</name>
<dbReference type="Proteomes" id="UP000026915">
    <property type="component" value="Chromosome 6"/>
</dbReference>
<dbReference type="PANTHER" id="PTHR45676:SF66">
    <property type="entry name" value="RING-TYPE E3 UBIQUITIN TRANSFERASE"/>
    <property type="match status" value="1"/>
</dbReference>
<dbReference type="PROSITE" id="PS50089">
    <property type="entry name" value="ZF_RING_2"/>
    <property type="match status" value="1"/>
</dbReference>
<dbReference type="InterPro" id="IPR013083">
    <property type="entry name" value="Znf_RING/FYVE/PHD"/>
</dbReference>
<protein>
    <recommendedName>
        <fullName evidence="4">RING-type domain-containing protein</fullName>
    </recommendedName>
</protein>
<dbReference type="Gramene" id="EOY27213">
    <property type="protein sequence ID" value="EOY27213"/>
    <property type="gene ID" value="TCM_029109"/>
</dbReference>
<evidence type="ECO:0000259" key="4">
    <source>
        <dbReference type="PROSITE" id="PS50089"/>
    </source>
</evidence>
<feature type="compositionally biased region" description="Basic residues" evidence="2">
    <location>
        <begin position="257"/>
        <end position="272"/>
    </location>
</feature>
<organism evidence="5 6">
    <name type="scientific">Theobroma cacao</name>
    <name type="common">Cacao</name>
    <name type="synonym">Cocoa</name>
    <dbReference type="NCBI Taxonomy" id="3641"/>
    <lineage>
        <taxon>Eukaryota</taxon>
        <taxon>Viridiplantae</taxon>
        <taxon>Streptophyta</taxon>
        <taxon>Embryophyta</taxon>
        <taxon>Tracheophyta</taxon>
        <taxon>Spermatophyta</taxon>
        <taxon>Magnoliopsida</taxon>
        <taxon>eudicotyledons</taxon>
        <taxon>Gunneridae</taxon>
        <taxon>Pentapetalae</taxon>
        <taxon>rosids</taxon>
        <taxon>malvids</taxon>
        <taxon>Malvales</taxon>
        <taxon>Malvaceae</taxon>
        <taxon>Byttnerioideae</taxon>
        <taxon>Theobroma</taxon>
    </lineage>
</organism>
<dbReference type="EMBL" id="CM001884">
    <property type="protein sequence ID" value="EOY27213.1"/>
    <property type="molecule type" value="Genomic_DNA"/>
</dbReference>
<keyword evidence="3" id="KW-0472">Membrane</keyword>
<dbReference type="SMART" id="SM00184">
    <property type="entry name" value="RING"/>
    <property type="match status" value="1"/>
</dbReference>
<feature type="transmembrane region" description="Helical" evidence="3">
    <location>
        <begin position="24"/>
        <end position="48"/>
    </location>
</feature>
<reference evidence="5 6" key="1">
    <citation type="journal article" date="2013" name="Genome Biol.">
        <title>The genome sequence of the most widely cultivated cacao type and its use to identify candidate genes regulating pod color.</title>
        <authorList>
            <person name="Motamayor J.C."/>
            <person name="Mockaitis K."/>
            <person name="Schmutz J."/>
            <person name="Haiminen N."/>
            <person name="Iii D.L."/>
            <person name="Cornejo O."/>
            <person name="Findley S.D."/>
            <person name="Zheng P."/>
            <person name="Utro F."/>
            <person name="Royaert S."/>
            <person name="Saski C."/>
            <person name="Jenkins J."/>
            <person name="Podicheti R."/>
            <person name="Zhao M."/>
            <person name="Scheffler B.E."/>
            <person name="Stack J.C."/>
            <person name="Feltus F.A."/>
            <person name="Mustiga G.M."/>
            <person name="Amores F."/>
            <person name="Phillips W."/>
            <person name="Marelli J.P."/>
            <person name="May G.D."/>
            <person name="Shapiro H."/>
            <person name="Ma J."/>
            <person name="Bustamante C.D."/>
            <person name="Schnell R.J."/>
            <person name="Main D."/>
            <person name="Gilbert D."/>
            <person name="Parida L."/>
            <person name="Kuhn D.N."/>
        </authorList>
    </citation>
    <scope>NUCLEOTIDE SEQUENCE [LARGE SCALE GENOMIC DNA]</scope>
    <source>
        <strain evidence="6">cv. Matina 1-6</strain>
    </source>
</reference>
<dbReference type="GO" id="GO:0016567">
    <property type="term" value="P:protein ubiquitination"/>
    <property type="evidence" value="ECO:0000318"/>
    <property type="project" value="GO_Central"/>
</dbReference>
<dbReference type="Gene3D" id="3.30.40.10">
    <property type="entry name" value="Zinc/RING finger domain, C3HC4 (zinc finger)"/>
    <property type="match status" value="1"/>
</dbReference>
<dbReference type="InterPro" id="IPR001841">
    <property type="entry name" value="Znf_RING"/>
</dbReference>
<evidence type="ECO:0000256" key="3">
    <source>
        <dbReference type="SAM" id="Phobius"/>
    </source>
</evidence>
<dbReference type="AlphaFoldDB" id="A0A061GCU9"/>
<dbReference type="eggNOG" id="KOG0800">
    <property type="taxonomic scope" value="Eukaryota"/>
</dbReference>
<dbReference type="Pfam" id="PF13639">
    <property type="entry name" value="zf-RING_2"/>
    <property type="match status" value="1"/>
</dbReference>
<feature type="compositionally biased region" description="Basic and acidic residues" evidence="2">
    <location>
        <begin position="235"/>
        <end position="246"/>
    </location>
</feature>
<evidence type="ECO:0000313" key="6">
    <source>
        <dbReference type="Proteomes" id="UP000026915"/>
    </source>
</evidence>
<keyword evidence="1" id="KW-0863">Zinc-finger</keyword>
<evidence type="ECO:0000256" key="1">
    <source>
        <dbReference type="PROSITE-ProRule" id="PRU00175"/>
    </source>
</evidence>
<dbReference type="CDD" id="cd16461">
    <property type="entry name" value="RING-H2_EL5-like"/>
    <property type="match status" value="1"/>
</dbReference>
<dbReference type="SUPFAM" id="SSF57850">
    <property type="entry name" value="RING/U-box"/>
    <property type="match status" value="1"/>
</dbReference>
<keyword evidence="1" id="KW-0479">Metal-binding</keyword>
<proteinExistence type="predicted"/>
<keyword evidence="3" id="KW-0812">Transmembrane</keyword>
<sequence length="315" mass="35385">METNHIHKGFYSLLTLFQYQAMPLIYVALVLILGTIAIAIIVFTFVMIGSCANPPWSSVPRSTNPVGERSSSALLNLSPYLASSFKYRRGMEKAQAAGGTETECVVCLLRFEDDDEVRQLHGCKHSFHAPCIDMWMYSHSNCPLCRTPVDRRAALDFVSDDNSSSIDVLTDINKVFFLCLLETSTRLRQIYVSVPTLLSVALLLQILHSFLNGRLSSLSFDTLDMSVLINEPDENEVRDADKDSKQCKKSPPGAHPQRLKAARKHSGHRAHPLKPIISWTSARESDPQQWPHKSIHVPYKRERPKLGSSPVQQQL</sequence>
<evidence type="ECO:0000256" key="2">
    <source>
        <dbReference type="SAM" id="MobiDB-lite"/>
    </source>
</evidence>
<feature type="domain" description="RING-type" evidence="4">
    <location>
        <begin position="104"/>
        <end position="146"/>
    </location>
</feature>
<dbReference type="PANTHER" id="PTHR45676">
    <property type="entry name" value="RING-H2 FINGER PROTEIN ATL51-RELATED"/>
    <property type="match status" value="1"/>
</dbReference>
<accession>A0A061GCU9</accession>
<gene>
    <name evidence="5" type="ORF">TCM_029109</name>
</gene>
<keyword evidence="6" id="KW-1185">Reference proteome</keyword>
<keyword evidence="3" id="KW-1133">Transmembrane helix</keyword>
<dbReference type="HOGENOM" id="CLU_883995_0_0_1"/>
<dbReference type="GO" id="GO:0008270">
    <property type="term" value="F:zinc ion binding"/>
    <property type="evidence" value="ECO:0007669"/>
    <property type="project" value="UniProtKB-KW"/>
</dbReference>